<dbReference type="GO" id="GO:0005886">
    <property type="term" value="C:plasma membrane"/>
    <property type="evidence" value="ECO:0007669"/>
    <property type="project" value="TreeGrafter"/>
</dbReference>
<dbReference type="Ensembl" id="ENSLLET00000020154.1">
    <property type="protein sequence ID" value="ENSLLEP00000019389.1"/>
    <property type="gene ID" value="ENSLLEG00000012284.1"/>
</dbReference>
<dbReference type="AlphaFoldDB" id="A0A8C5PF02"/>
<keyword evidence="4 7" id="KW-1133">Transmembrane helix</keyword>
<keyword evidence="6" id="KW-0813">Transport</keyword>
<dbReference type="InterPro" id="IPR001898">
    <property type="entry name" value="SLC13A/DASS"/>
</dbReference>
<dbReference type="GO" id="GO:0017153">
    <property type="term" value="F:sodium:dicarboxylate symporter activity"/>
    <property type="evidence" value="ECO:0007669"/>
    <property type="project" value="TreeGrafter"/>
</dbReference>
<feature type="transmembrane region" description="Helical" evidence="7">
    <location>
        <begin position="414"/>
        <end position="431"/>
    </location>
</feature>
<evidence type="ECO:0000256" key="3">
    <source>
        <dbReference type="ARBA" id="ARBA00022692"/>
    </source>
</evidence>
<dbReference type="CDD" id="cd01115">
    <property type="entry name" value="SLC13_permease"/>
    <property type="match status" value="1"/>
</dbReference>
<proteinExistence type="inferred from homology"/>
<feature type="transmembrane region" description="Helical" evidence="7">
    <location>
        <begin position="266"/>
        <end position="286"/>
    </location>
</feature>
<evidence type="ECO:0000256" key="4">
    <source>
        <dbReference type="ARBA" id="ARBA00022989"/>
    </source>
</evidence>
<feature type="transmembrane region" description="Helical" evidence="7">
    <location>
        <begin position="375"/>
        <end position="394"/>
    </location>
</feature>
<dbReference type="GO" id="GO:0015138">
    <property type="term" value="F:fumarate transmembrane transporter activity"/>
    <property type="evidence" value="ECO:0007669"/>
    <property type="project" value="TreeGrafter"/>
</dbReference>
<feature type="transmembrane region" description="Helical" evidence="7">
    <location>
        <begin position="12"/>
        <end position="33"/>
    </location>
</feature>
<protein>
    <recommendedName>
        <fullName evidence="10">Solute carrier family 13 member 2</fullName>
    </recommendedName>
</protein>
<reference evidence="8" key="1">
    <citation type="submission" date="2025-08" db="UniProtKB">
        <authorList>
            <consortium name="Ensembl"/>
        </authorList>
    </citation>
    <scope>IDENTIFICATION</scope>
</reference>
<dbReference type="GO" id="GO:0071285">
    <property type="term" value="P:cellular response to lithium ion"/>
    <property type="evidence" value="ECO:0007669"/>
    <property type="project" value="TreeGrafter"/>
</dbReference>
<keyword evidence="3 7" id="KW-0812">Transmembrane</keyword>
<evidence type="ECO:0000256" key="1">
    <source>
        <dbReference type="ARBA" id="ARBA00004141"/>
    </source>
</evidence>
<feature type="transmembrane region" description="Helical" evidence="7">
    <location>
        <begin position="505"/>
        <end position="538"/>
    </location>
</feature>
<accession>A0A8C5PF02</accession>
<comment type="subcellular location">
    <subcellularLocation>
        <location evidence="1">Membrane</location>
        <topology evidence="1">Multi-pass membrane protein</topology>
    </subcellularLocation>
</comment>
<evidence type="ECO:0008006" key="10">
    <source>
        <dbReference type="Google" id="ProtNLM"/>
    </source>
</evidence>
<feature type="transmembrane region" description="Helical" evidence="7">
    <location>
        <begin position="590"/>
        <end position="612"/>
    </location>
</feature>
<feature type="transmembrane region" description="Helical" evidence="7">
    <location>
        <begin position="39"/>
        <end position="67"/>
    </location>
</feature>
<dbReference type="PANTHER" id="PTHR10283:SF82">
    <property type="entry name" value="SOLUTE CARRIER FAMILY 13 MEMBER 2"/>
    <property type="match status" value="1"/>
</dbReference>
<dbReference type="GeneTree" id="ENSGT01030000234550"/>
<dbReference type="OrthoDB" id="6493944at2759"/>
<dbReference type="GO" id="GO:0015141">
    <property type="term" value="F:succinate transmembrane transporter activity"/>
    <property type="evidence" value="ECO:0007669"/>
    <property type="project" value="TreeGrafter"/>
</dbReference>
<evidence type="ECO:0000313" key="9">
    <source>
        <dbReference type="Proteomes" id="UP000694569"/>
    </source>
</evidence>
<keyword evidence="6" id="KW-0915">Sodium</keyword>
<evidence type="ECO:0000256" key="5">
    <source>
        <dbReference type="ARBA" id="ARBA00023136"/>
    </source>
</evidence>
<feature type="transmembrane region" description="Helical" evidence="7">
    <location>
        <begin position="111"/>
        <end position="139"/>
    </location>
</feature>
<dbReference type="Proteomes" id="UP000694569">
    <property type="component" value="Unplaced"/>
</dbReference>
<evidence type="ECO:0000256" key="6">
    <source>
        <dbReference type="ARBA" id="ARBA00023201"/>
    </source>
</evidence>
<evidence type="ECO:0000256" key="2">
    <source>
        <dbReference type="ARBA" id="ARBA00006772"/>
    </source>
</evidence>
<evidence type="ECO:0000256" key="7">
    <source>
        <dbReference type="SAM" id="Phobius"/>
    </source>
</evidence>
<dbReference type="Pfam" id="PF00939">
    <property type="entry name" value="Na_sulph_symp"/>
    <property type="match status" value="1"/>
</dbReference>
<name>A0A8C5PF02_9ANUR</name>
<keyword evidence="9" id="KW-1185">Reference proteome</keyword>
<keyword evidence="6" id="KW-0406">Ion transport</keyword>
<organism evidence="8 9">
    <name type="scientific">Leptobrachium leishanense</name>
    <name type="common">Leishan spiny toad</name>
    <dbReference type="NCBI Taxonomy" id="445787"/>
    <lineage>
        <taxon>Eukaryota</taxon>
        <taxon>Metazoa</taxon>
        <taxon>Chordata</taxon>
        <taxon>Craniata</taxon>
        <taxon>Vertebrata</taxon>
        <taxon>Euteleostomi</taxon>
        <taxon>Amphibia</taxon>
        <taxon>Batrachia</taxon>
        <taxon>Anura</taxon>
        <taxon>Pelobatoidea</taxon>
        <taxon>Megophryidae</taxon>
        <taxon>Leptobrachium</taxon>
    </lineage>
</organism>
<feature type="transmembrane region" description="Helical" evidence="7">
    <location>
        <begin position="550"/>
        <end position="570"/>
    </location>
</feature>
<keyword evidence="5 7" id="KW-0472">Membrane</keyword>
<comment type="similarity">
    <text evidence="2">Belongs to the SLC13A/DASS transporter (TC 2.A.47) family. NADC subfamily.</text>
</comment>
<feature type="transmembrane region" description="Helical" evidence="7">
    <location>
        <begin position="306"/>
        <end position="331"/>
    </location>
</feature>
<reference evidence="8" key="2">
    <citation type="submission" date="2025-09" db="UniProtKB">
        <authorList>
            <consortium name="Ensembl"/>
        </authorList>
    </citation>
    <scope>IDENTIFICATION</scope>
</reference>
<keyword evidence="6" id="KW-0739">Sodium transport</keyword>
<dbReference type="GO" id="GO:0015139">
    <property type="term" value="F:alpha-ketoglutarate transmembrane transporter activity"/>
    <property type="evidence" value="ECO:0007669"/>
    <property type="project" value="TreeGrafter"/>
</dbReference>
<sequence>MLPSWKWILANRSYFIIFLTPLLLLPLPLVVPFKEASCGYVIIIMATFWCTEALPLAVTALFPVVLFPMMGIMDSTAVCSQYLKDTNMLFVGGLLVAISVEKWNLHKRIALRVLLIIGVKPALLILGFMVVTAFLSMWISNTATTAMMIPIAQAVLEQLHSSEEKLEGNFNANDSDTLEKKVPQLNGIVNPSFESHPNELLKNNQESENNCKLEDIAETIENSSLDLTSNQENKDKSNFMVDFDEGNHCENKKPDRLQEHLKFCKGMSLCVCYSASIGGIATLTGTSPNLVMKGQMDELFPENDNIINFASWFGFSFPAMILLLALSWIWLQIMFLGMNFKENFGCRRTPEQKKKEKNAYGVISSEHKKLGAMSFAEICVLVLFVVLVILWFTRAPGFMPGWATISFNKGGKDYVTDATVAIFIALAMFFFPSEIPSCKYQDVAHPENKYRIHVPPPLLDWTTVNKKMPWNIVILLGGGFALAKGSEESGLSLWLGEKLTPLQNIPPAAIALVLCLLIATFTECTSNVATTTLFLPILASMAKAIQLNPLYIMLPCTLSASLAFMLPVATPPNAIAFSYGQLKVVDMAKAGFFLNILGVLTITLAINSWGFYMFNLGTFPSWANTTGKP</sequence>
<evidence type="ECO:0000313" key="8">
    <source>
        <dbReference type="Ensembl" id="ENSLLEP00000019389.1"/>
    </source>
</evidence>
<dbReference type="PANTHER" id="PTHR10283">
    <property type="entry name" value="SOLUTE CARRIER FAMILY 13 MEMBER"/>
    <property type="match status" value="1"/>
</dbReference>